<proteinExistence type="predicted"/>
<evidence type="ECO:0000256" key="2">
    <source>
        <dbReference type="ARBA" id="ARBA00022737"/>
    </source>
</evidence>
<dbReference type="EMBL" id="GL377615">
    <property type="protein sequence ID" value="EFJ17125.1"/>
    <property type="molecule type" value="Genomic_DNA"/>
</dbReference>
<dbReference type="PROSITE" id="PS50082">
    <property type="entry name" value="WD_REPEATS_2"/>
    <property type="match status" value="4"/>
</dbReference>
<feature type="repeat" description="WD" evidence="3">
    <location>
        <begin position="126"/>
        <end position="166"/>
    </location>
</feature>
<dbReference type="Gramene" id="EFJ17125">
    <property type="protein sequence ID" value="EFJ17125"/>
    <property type="gene ID" value="SELMODRAFT_179038"/>
</dbReference>
<dbReference type="SMART" id="SM00320">
    <property type="entry name" value="WD40"/>
    <property type="match status" value="7"/>
</dbReference>
<protein>
    <submittedName>
        <fullName evidence="4">Uncharacterized protein</fullName>
    </submittedName>
</protein>
<dbReference type="InterPro" id="IPR036322">
    <property type="entry name" value="WD40_repeat_dom_sf"/>
</dbReference>
<evidence type="ECO:0000313" key="5">
    <source>
        <dbReference type="Proteomes" id="UP000001514"/>
    </source>
</evidence>
<dbReference type="PANTHER" id="PTHR14604">
    <property type="entry name" value="WD40 REPEAT PF20"/>
    <property type="match status" value="1"/>
</dbReference>
<dbReference type="AlphaFoldDB" id="D8SEJ8"/>
<reference evidence="4 5" key="1">
    <citation type="journal article" date="2011" name="Science">
        <title>The Selaginella genome identifies genetic changes associated with the evolution of vascular plants.</title>
        <authorList>
            <person name="Banks J.A."/>
            <person name="Nishiyama T."/>
            <person name="Hasebe M."/>
            <person name="Bowman J.L."/>
            <person name="Gribskov M."/>
            <person name="dePamphilis C."/>
            <person name="Albert V.A."/>
            <person name="Aono N."/>
            <person name="Aoyama T."/>
            <person name="Ambrose B.A."/>
            <person name="Ashton N.W."/>
            <person name="Axtell M.J."/>
            <person name="Barker E."/>
            <person name="Barker M.S."/>
            <person name="Bennetzen J.L."/>
            <person name="Bonawitz N.D."/>
            <person name="Chapple C."/>
            <person name="Cheng C."/>
            <person name="Correa L.G."/>
            <person name="Dacre M."/>
            <person name="DeBarry J."/>
            <person name="Dreyer I."/>
            <person name="Elias M."/>
            <person name="Engstrom E.M."/>
            <person name="Estelle M."/>
            <person name="Feng L."/>
            <person name="Finet C."/>
            <person name="Floyd S.K."/>
            <person name="Frommer W.B."/>
            <person name="Fujita T."/>
            <person name="Gramzow L."/>
            <person name="Gutensohn M."/>
            <person name="Harholt J."/>
            <person name="Hattori M."/>
            <person name="Heyl A."/>
            <person name="Hirai T."/>
            <person name="Hiwatashi Y."/>
            <person name="Ishikawa M."/>
            <person name="Iwata M."/>
            <person name="Karol K.G."/>
            <person name="Koehler B."/>
            <person name="Kolukisaoglu U."/>
            <person name="Kubo M."/>
            <person name="Kurata T."/>
            <person name="Lalonde S."/>
            <person name="Li K."/>
            <person name="Li Y."/>
            <person name="Litt A."/>
            <person name="Lyons E."/>
            <person name="Manning G."/>
            <person name="Maruyama T."/>
            <person name="Michael T.P."/>
            <person name="Mikami K."/>
            <person name="Miyazaki S."/>
            <person name="Morinaga S."/>
            <person name="Murata T."/>
            <person name="Mueller-Roeber B."/>
            <person name="Nelson D.R."/>
            <person name="Obara M."/>
            <person name="Oguri Y."/>
            <person name="Olmstead R.G."/>
            <person name="Onodera N."/>
            <person name="Petersen B.L."/>
            <person name="Pils B."/>
            <person name="Prigge M."/>
            <person name="Rensing S.A."/>
            <person name="Riano-Pachon D.M."/>
            <person name="Roberts A.W."/>
            <person name="Sato Y."/>
            <person name="Scheller H.V."/>
            <person name="Schulz B."/>
            <person name="Schulz C."/>
            <person name="Shakirov E.V."/>
            <person name="Shibagaki N."/>
            <person name="Shinohara N."/>
            <person name="Shippen D.E."/>
            <person name="Soerensen I."/>
            <person name="Sotooka R."/>
            <person name="Sugimoto N."/>
            <person name="Sugita M."/>
            <person name="Sumikawa N."/>
            <person name="Tanurdzic M."/>
            <person name="Theissen G."/>
            <person name="Ulvskov P."/>
            <person name="Wakazuki S."/>
            <person name="Weng J.K."/>
            <person name="Willats W.W."/>
            <person name="Wipf D."/>
            <person name="Wolf P.G."/>
            <person name="Yang L."/>
            <person name="Zimmer A.D."/>
            <person name="Zhu Q."/>
            <person name="Mitros T."/>
            <person name="Hellsten U."/>
            <person name="Loque D."/>
            <person name="Otillar R."/>
            <person name="Salamov A."/>
            <person name="Schmutz J."/>
            <person name="Shapiro H."/>
            <person name="Lindquist E."/>
            <person name="Lucas S."/>
            <person name="Rokhsar D."/>
            <person name="Grigoriev I.V."/>
        </authorList>
    </citation>
    <scope>NUCLEOTIDE SEQUENCE [LARGE SCALE GENOMIC DNA]</scope>
</reference>
<sequence>MQSCKGSSTLKLVWDREAGLNSGCGSKDIGPRRRKWTAAFQGWWSLERRFKAPGVKLGQRYFSSWMPTWSAYSSSVALAQPAQEGLQKVLDVRFHPCGGPQIVCGCNAAPNELLIYDLITGKSKALSGHNCQVQAVEYASQGSLVVSCAESTVKVWDSSTAECLYTLGPGSDENNVAGHKKKISAMAVNPSQSCLVATSGGQGDRQLLLWNVVRGTLVSELISQDREDLPPMDALEFCNNNLLICGSDSSQNGSGLVQIWDVDALLECCRFPANDMYITCLKTNPAGTVMVTGSGDGTIGLFDIRSCGAISRLPLGPRCEVTSVSYSSCGRYIQASCTANSAIVWDTRLMPMEPRERVSSPLAVATSGSRVTKALHCLSHGKPMPTAENTCQRAGFVDAGDQGVNDARWFNSSPVLVTASGDGSVALWDVTLGEPCLRHLQSHSRCVNTVSISSDDDFFCTGGDDQKLVLYENVSFSSHRNWRLTHPLL</sequence>
<dbReference type="InterPro" id="IPR050995">
    <property type="entry name" value="WD-F-box_domain-protein"/>
</dbReference>
<dbReference type="OMA" id="ADYESHW"/>
<feature type="repeat" description="WD" evidence="3">
    <location>
        <begin position="397"/>
        <end position="430"/>
    </location>
</feature>
<dbReference type="Pfam" id="PF00400">
    <property type="entry name" value="WD40"/>
    <property type="match status" value="5"/>
</dbReference>
<dbReference type="GO" id="GO:0042393">
    <property type="term" value="F:histone binding"/>
    <property type="evidence" value="ECO:0000318"/>
    <property type="project" value="GO_Central"/>
</dbReference>
<evidence type="ECO:0000256" key="3">
    <source>
        <dbReference type="PROSITE-ProRule" id="PRU00221"/>
    </source>
</evidence>
<keyword evidence="2" id="KW-0677">Repeat</keyword>
<dbReference type="InParanoid" id="D8SEJ8"/>
<keyword evidence="5" id="KW-1185">Reference proteome</keyword>
<dbReference type="eggNOG" id="KOG0296">
    <property type="taxonomic scope" value="Eukaryota"/>
</dbReference>
<organism evidence="5">
    <name type="scientific">Selaginella moellendorffii</name>
    <name type="common">Spikemoss</name>
    <dbReference type="NCBI Taxonomy" id="88036"/>
    <lineage>
        <taxon>Eukaryota</taxon>
        <taxon>Viridiplantae</taxon>
        <taxon>Streptophyta</taxon>
        <taxon>Embryophyta</taxon>
        <taxon>Tracheophyta</taxon>
        <taxon>Lycopodiopsida</taxon>
        <taxon>Selaginellales</taxon>
        <taxon>Selaginellaceae</taxon>
        <taxon>Selaginella</taxon>
    </lineage>
</organism>
<dbReference type="PANTHER" id="PTHR14604:SF7">
    <property type="match status" value="1"/>
</dbReference>
<feature type="repeat" description="WD" evidence="3">
    <location>
        <begin position="440"/>
        <end position="472"/>
    </location>
</feature>
<dbReference type="InterPro" id="IPR015943">
    <property type="entry name" value="WD40/YVTN_repeat-like_dom_sf"/>
</dbReference>
<dbReference type="Gene3D" id="2.130.10.10">
    <property type="entry name" value="YVTN repeat-like/Quinoprotein amine dehydrogenase"/>
    <property type="match status" value="1"/>
</dbReference>
<evidence type="ECO:0000256" key="1">
    <source>
        <dbReference type="ARBA" id="ARBA00022574"/>
    </source>
</evidence>
<dbReference type="GO" id="GO:0048188">
    <property type="term" value="C:Set1C/COMPASS complex"/>
    <property type="evidence" value="ECO:0000318"/>
    <property type="project" value="GO_Central"/>
</dbReference>
<dbReference type="HOGENOM" id="CLU_038995_0_0_1"/>
<dbReference type="KEGG" id="smo:SELMODRAFT_179038"/>
<feature type="repeat" description="WD" evidence="3">
    <location>
        <begin position="271"/>
        <end position="306"/>
    </location>
</feature>
<dbReference type="PROSITE" id="PS00678">
    <property type="entry name" value="WD_REPEATS_1"/>
    <property type="match status" value="1"/>
</dbReference>
<dbReference type="InterPro" id="IPR001680">
    <property type="entry name" value="WD40_rpt"/>
</dbReference>
<dbReference type="STRING" id="88036.D8SEJ8"/>
<dbReference type="Proteomes" id="UP000001514">
    <property type="component" value="Unassembled WGS sequence"/>
</dbReference>
<name>D8SEJ8_SELML</name>
<dbReference type="SUPFAM" id="SSF50978">
    <property type="entry name" value="WD40 repeat-like"/>
    <property type="match status" value="1"/>
</dbReference>
<keyword evidence="1 3" id="KW-0853">WD repeat</keyword>
<accession>D8SEJ8</accession>
<evidence type="ECO:0000313" key="4">
    <source>
        <dbReference type="EMBL" id="EFJ17125.1"/>
    </source>
</evidence>
<dbReference type="InterPro" id="IPR019775">
    <property type="entry name" value="WD40_repeat_CS"/>
</dbReference>
<gene>
    <name evidence="4" type="ORF">SELMODRAFT_179038</name>
</gene>